<keyword evidence="1" id="KW-0732">Signal</keyword>
<proteinExistence type="predicted"/>
<feature type="chain" id="PRO_5020680056" evidence="1">
    <location>
        <begin position="21"/>
        <end position="186"/>
    </location>
</feature>
<gene>
    <name evidence="2" type="ORF">EM932_12270</name>
</gene>
<feature type="signal peptide" evidence="1">
    <location>
        <begin position="1"/>
        <end position="20"/>
    </location>
</feature>
<dbReference type="OrthoDB" id="9808753at2"/>
<organism evidence="2 3">
    <name type="scientific">Flavivirga rizhaonensis</name>
    <dbReference type="NCBI Taxonomy" id="2559571"/>
    <lineage>
        <taxon>Bacteria</taxon>
        <taxon>Pseudomonadati</taxon>
        <taxon>Bacteroidota</taxon>
        <taxon>Flavobacteriia</taxon>
        <taxon>Flavobacteriales</taxon>
        <taxon>Flavobacteriaceae</taxon>
        <taxon>Flavivirga</taxon>
    </lineage>
</organism>
<evidence type="ECO:0000313" key="3">
    <source>
        <dbReference type="Proteomes" id="UP000307602"/>
    </source>
</evidence>
<dbReference type="RefSeq" id="WP_135877488.1">
    <property type="nucleotide sequence ID" value="NZ_SRSO01000016.1"/>
</dbReference>
<dbReference type="EMBL" id="SRSO01000016">
    <property type="protein sequence ID" value="TGV02136.1"/>
    <property type="molecule type" value="Genomic_DNA"/>
</dbReference>
<accession>A0A4S1DVK5</accession>
<dbReference type="Proteomes" id="UP000307602">
    <property type="component" value="Unassembled WGS sequence"/>
</dbReference>
<name>A0A4S1DVK5_9FLAO</name>
<comment type="caution">
    <text evidence="2">The sequence shown here is derived from an EMBL/GenBank/DDBJ whole genome shotgun (WGS) entry which is preliminary data.</text>
</comment>
<keyword evidence="3" id="KW-1185">Reference proteome</keyword>
<reference evidence="2 3" key="1">
    <citation type="submission" date="2019-04" db="EMBL/GenBank/DDBJ databases">
        <authorList>
            <person name="Liu A."/>
        </authorList>
    </citation>
    <scope>NUCLEOTIDE SEQUENCE [LARGE SCALE GENOMIC DNA]</scope>
    <source>
        <strain evidence="2 3">RZ03</strain>
    </source>
</reference>
<sequence length="186" mass="20331">MKKQVSLLFCTLCTALFLNAQDQTINGATFKQDGKVGVGTTSPNHELTVEGASSPNIELKNSNYSNGGFVLNRTNYGHQWKWWAQHNVMYFDFSTDETNYSNKFTIKSNAYVGIGAPNPLERLHIGNTFTFHDGGHKVLGIMYAPSGGVDLSNTQYSSELRFDPNSGILGLGTSSSITSNPTSHLL</sequence>
<evidence type="ECO:0000256" key="1">
    <source>
        <dbReference type="SAM" id="SignalP"/>
    </source>
</evidence>
<protein>
    <submittedName>
        <fullName evidence="2">Uncharacterized protein</fullName>
    </submittedName>
</protein>
<dbReference type="AlphaFoldDB" id="A0A4S1DVK5"/>
<evidence type="ECO:0000313" key="2">
    <source>
        <dbReference type="EMBL" id="TGV02136.1"/>
    </source>
</evidence>